<dbReference type="EMBL" id="VDMP01000020">
    <property type="protein sequence ID" value="TNM42746.1"/>
    <property type="molecule type" value="Genomic_DNA"/>
</dbReference>
<evidence type="ECO:0000259" key="3">
    <source>
        <dbReference type="SMART" id="SM00909"/>
    </source>
</evidence>
<dbReference type="OrthoDB" id="3226781at2"/>
<dbReference type="SUPFAM" id="SSF75011">
    <property type="entry name" value="3-carboxy-cis,cis-mucoante lactonizing enzyme"/>
    <property type="match status" value="1"/>
</dbReference>
<organism evidence="4 5">
    <name type="scientific">Nocardioides albidus</name>
    <dbReference type="NCBI Taxonomy" id="1517589"/>
    <lineage>
        <taxon>Bacteria</taxon>
        <taxon>Bacillati</taxon>
        <taxon>Actinomycetota</taxon>
        <taxon>Actinomycetes</taxon>
        <taxon>Propionibacteriales</taxon>
        <taxon>Nocardioidaceae</taxon>
        <taxon>Nocardioides</taxon>
    </lineage>
</organism>
<dbReference type="Pfam" id="PF25976">
    <property type="entry name" value="LpqB_N"/>
    <property type="match status" value="1"/>
</dbReference>
<keyword evidence="2" id="KW-0732">Signal</keyword>
<evidence type="ECO:0000313" key="4">
    <source>
        <dbReference type="EMBL" id="TNM42746.1"/>
    </source>
</evidence>
<accession>A0A5C4W562</accession>
<keyword evidence="5" id="KW-1185">Reference proteome</keyword>
<feature type="region of interest" description="Disordered" evidence="1">
    <location>
        <begin position="34"/>
        <end position="57"/>
    </location>
</feature>
<dbReference type="AlphaFoldDB" id="A0A5C4W562"/>
<comment type="caution">
    <text evidence="4">The sequence shown here is derived from an EMBL/GenBank/DDBJ whole genome shotgun (WGS) entry which is preliminary data.</text>
</comment>
<reference evidence="4 5" key="1">
    <citation type="journal article" date="2016" name="Int. J. Syst. Evol. Microbiol.">
        <title>Nocardioides albidus sp. nov., an actinobacterium isolated from garden soil.</title>
        <authorList>
            <person name="Singh H."/>
            <person name="Du J."/>
            <person name="Trinh H."/>
            <person name="Won K."/>
            <person name="Yang J.E."/>
            <person name="Yin C."/>
            <person name="Kook M."/>
            <person name="Yi T.H."/>
        </authorList>
    </citation>
    <scope>NUCLEOTIDE SEQUENCE [LARGE SCALE GENOMIC DNA]</scope>
    <source>
        <strain evidence="4 5">CCTCC AB 2015297</strain>
    </source>
</reference>
<dbReference type="InterPro" id="IPR059026">
    <property type="entry name" value="LpqB_N"/>
</dbReference>
<feature type="domain" description="GerMN" evidence="3">
    <location>
        <begin position="205"/>
        <end position="295"/>
    </location>
</feature>
<dbReference type="PROSITE" id="PS51257">
    <property type="entry name" value="PROKAR_LIPOPROTEIN"/>
    <property type="match status" value="1"/>
</dbReference>
<dbReference type="Gene3D" id="2.130.10.10">
    <property type="entry name" value="YVTN repeat-like/Quinoprotein amine dehydrogenase"/>
    <property type="match status" value="1"/>
</dbReference>
<proteinExistence type="predicted"/>
<protein>
    <recommendedName>
        <fullName evidence="3">GerMN domain-containing protein</fullName>
    </recommendedName>
</protein>
<evidence type="ECO:0000313" key="5">
    <source>
        <dbReference type="Proteomes" id="UP000313231"/>
    </source>
</evidence>
<dbReference type="Proteomes" id="UP000313231">
    <property type="component" value="Unassembled WGS sequence"/>
</dbReference>
<name>A0A5C4W562_9ACTN</name>
<dbReference type="Pfam" id="PF10646">
    <property type="entry name" value="Germane"/>
    <property type="match status" value="1"/>
</dbReference>
<evidence type="ECO:0000256" key="2">
    <source>
        <dbReference type="SAM" id="SignalP"/>
    </source>
</evidence>
<dbReference type="Pfam" id="PF10647">
    <property type="entry name" value="Gmad1"/>
    <property type="match status" value="1"/>
</dbReference>
<gene>
    <name evidence="4" type="ORF">FHP29_06970</name>
</gene>
<dbReference type="InterPro" id="IPR019606">
    <property type="entry name" value="GerMN"/>
</dbReference>
<dbReference type="InterPro" id="IPR015943">
    <property type="entry name" value="WD40/YVTN_repeat-like_dom_sf"/>
</dbReference>
<dbReference type="RefSeq" id="WP_139622143.1">
    <property type="nucleotide sequence ID" value="NZ_VDMP01000020.1"/>
</dbReference>
<sequence length="585" mass="60911">MSPRSRRTTAGVFAPLAVALAVLCGCTALPTSGPVVQSRGTDHGDSHRASDIDARPPLDGASRVEVVAGFLDAMTAWPVQTSVAKQYLTDEAAAGWNPRQETLIYSDSLPVRESSGTVSVQLTAADRLDAAGAWRGAVGSEELTLDFQVSVEDGEYRIVDPPDALVVPASWFRQRYHQVSLYYFDQMAQILVPEPVFVPEGDQLATSLVSGLLAGPPPLAQGVVRSFVPSGLSIGLSVPVDEAGVADISLAGEAQSVTAEQAELMLAQLAWTLRQDPSVTALRVTLDGSALPLPGGVSQYSVDAAAAYGPAGPGGSKSLYAVSQGRLLAGSRDTDLDPVTGVLGDEGAGVVAVAVSPDNEQAAAVDRGGRRVRLATVDESTSQPAAQVLLDGGDYARPSWDNAGRLWVLERRPGGAVVWLYDGEGVRTVQVPGITGTRARELAVSRDGTRLVAVVRTAEVDAVVGARLLVGGRGQVRRAGRPFVVRAPEGSKITDLAWAGPTRVAVLTATAPGRLYEVDVVAADGATVGVDVVSTIVNGEVLGLAASPVEDAPMYAVYADRFVDIVRQESHDIGPDGISQLDYAG</sequence>
<feature type="signal peptide" evidence="2">
    <location>
        <begin position="1"/>
        <end position="24"/>
    </location>
</feature>
<dbReference type="InterPro" id="IPR018910">
    <property type="entry name" value="LpqB_C"/>
</dbReference>
<evidence type="ECO:0000256" key="1">
    <source>
        <dbReference type="SAM" id="MobiDB-lite"/>
    </source>
</evidence>
<feature type="chain" id="PRO_5038646978" description="GerMN domain-containing protein" evidence="2">
    <location>
        <begin position="25"/>
        <end position="585"/>
    </location>
</feature>
<feature type="compositionally biased region" description="Basic and acidic residues" evidence="1">
    <location>
        <begin position="40"/>
        <end position="56"/>
    </location>
</feature>
<dbReference type="SMART" id="SM00909">
    <property type="entry name" value="Germane"/>
    <property type="match status" value="1"/>
</dbReference>